<keyword evidence="1" id="KW-0808">Transferase</keyword>
<keyword evidence="3" id="KW-0540">Nuclease</keyword>
<dbReference type="EMBL" id="VXAW01008666">
    <property type="protein sequence ID" value="NXM04787.1"/>
    <property type="molecule type" value="Genomic_DNA"/>
</dbReference>
<feature type="domain" description="RNase H type-1" evidence="7">
    <location>
        <begin position="15"/>
        <end position="109"/>
    </location>
</feature>
<keyword evidence="4" id="KW-0255">Endonuclease</keyword>
<dbReference type="AlphaFoldDB" id="A0A7L0XL75"/>
<dbReference type="GO" id="GO:0003964">
    <property type="term" value="F:RNA-directed DNA polymerase activity"/>
    <property type="evidence" value="ECO:0007669"/>
    <property type="project" value="UniProtKB-KW"/>
</dbReference>
<gene>
    <name evidence="8" type="primary">Ervk19</name>
    <name evidence="8" type="ORF">TYRSAV_R14858</name>
</gene>
<proteinExistence type="predicted"/>
<sequence>QHQRIEQKIMRSEVPVKGDTVFTDAGKKSKRAAITWNAGGNWQSQLLPGVLGDSLQTLELRAVVWVFQQWQDAPVNIVSDSLYVVGTVVRIEGAMIKMVKNDRLHSLLL</sequence>
<dbReference type="PANTHER" id="PTHR41694">
    <property type="entry name" value="ENDOGENOUS RETROVIRUS GROUP K MEMBER POL PROTEIN"/>
    <property type="match status" value="1"/>
</dbReference>
<keyword evidence="2" id="KW-0548">Nucleotidyltransferase</keyword>
<dbReference type="Pfam" id="PF00075">
    <property type="entry name" value="RNase_H"/>
    <property type="match status" value="1"/>
</dbReference>
<feature type="non-terminal residue" evidence="8">
    <location>
        <position position="109"/>
    </location>
</feature>
<comment type="caution">
    <text evidence="8">The sequence shown here is derived from an EMBL/GenBank/DDBJ whole genome shotgun (WGS) entry which is preliminary data.</text>
</comment>
<accession>A0A7L0XL75</accession>
<dbReference type="SUPFAM" id="SSF53098">
    <property type="entry name" value="Ribonuclease H-like"/>
    <property type="match status" value="1"/>
</dbReference>
<protein>
    <submittedName>
        <fullName evidence="8">POK19 protein</fullName>
    </submittedName>
</protein>
<dbReference type="GO" id="GO:0004523">
    <property type="term" value="F:RNA-DNA hybrid ribonuclease activity"/>
    <property type="evidence" value="ECO:0007669"/>
    <property type="project" value="InterPro"/>
</dbReference>
<keyword evidence="6" id="KW-0695">RNA-directed DNA polymerase</keyword>
<dbReference type="InterPro" id="IPR036397">
    <property type="entry name" value="RNaseH_sf"/>
</dbReference>
<dbReference type="InterPro" id="IPR002156">
    <property type="entry name" value="RNaseH_domain"/>
</dbReference>
<dbReference type="PANTHER" id="PTHR41694:SF3">
    <property type="entry name" value="RNA-DIRECTED DNA POLYMERASE-RELATED"/>
    <property type="match status" value="1"/>
</dbReference>
<dbReference type="GO" id="GO:0035613">
    <property type="term" value="F:RNA stem-loop binding"/>
    <property type="evidence" value="ECO:0007669"/>
    <property type="project" value="TreeGrafter"/>
</dbReference>
<keyword evidence="5" id="KW-0378">Hydrolase</keyword>
<reference evidence="8 9" key="1">
    <citation type="submission" date="2019-09" db="EMBL/GenBank/DDBJ databases">
        <title>Bird 10,000 Genomes (B10K) Project - Family phase.</title>
        <authorList>
            <person name="Zhang G."/>
        </authorList>
    </citation>
    <scope>NUCLEOTIDE SEQUENCE [LARGE SCALE GENOMIC DNA]</scope>
    <source>
        <strain evidence="8">B10K-DU-001-37</strain>
        <tissue evidence="8">Muscle</tissue>
    </source>
</reference>
<evidence type="ECO:0000256" key="6">
    <source>
        <dbReference type="ARBA" id="ARBA00022918"/>
    </source>
</evidence>
<evidence type="ECO:0000256" key="1">
    <source>
        <dbReference type="ARBA" id="ARBA00022679"/>
    </source>
</evidence>
<evidence type="ECO:0000256" key="5">
    <source>
        <dbReference type="ARBA" id="ARBA00022801"/>
    </source>
</evidence>
<dbReference type="Gene3D" id="3.30.420.10">
    <property type="entry name" value="Ribonuclease H-like superfamily/Ribonuclease H"/>
    <property type="match status" value="1"/>
</dbReference>
<evidence type="ECO:0000256" key="2">
    <source>
        <dbReference type="ARBA" id="ARBA00022695"/>
    </source>
</evidence>
<dbReference type="InterPro" id="IPR012337">
    <property type="entry name" value="RNaseH-like_sf"/>
</dbReference>
<name>A0A7L0XL75_TYRSA</name>
<organism evidence="8 9">
    <name type="scientific">Tyrannus savana</name>
    <name type="common">Fork-tailed flycatcher</name>
    <name type="synonym">Muscivora tyrannus</name>
    <dbReference type="NCBI Taxonomy" id="137541"/>
    <lineage>
        <taxon>Eukaryota</taxon>
        <taxon>Metazoa</taxon>
        <taxon>Chordata</taxon>
        <taxon>Craniata</taxon>
        <taxon>Vertebrata</taxon>
        <taxon>Euteleostomi</taxon>
        <taxon>Archelosauria</taxon>
        <taxon>Archosauria</taxon>
        <taxon>Dinosauria</taxon>
        <taxon>Saurischia</taxon>
        <taxon>Theropoda</taxon>
        <taxon>Coelurosauria</taxon>
        <taxon>Aves</taxon>
        <taxon>Neognathae</taxon>
        <taxon>Neoaves</taxon>
        <taxon>Telluraves</taxon>
        <taxon>Australaves</taxon>
        <taxon>Passeriformes</taxon>
        <taxon>Tyrannidae</taxon>
        <taxon>Tyrannus</taxon>
    </lineage>
</organism>
<keyword evidence="9" id="KW-1185">Reference proteome</keyword>
<evidence type="ECO:0000259" key="7">
    <source>
        <dbReference type="PROSITE" id="PS50879"/>
    </source>
</evidence>
<dbReference type="PROSITE" id="PS50879">
    <property type="entry name" value="RNASE_H_1"/>
    <property type="match status" value="1"/>
</dbReference>
<evidence type="ECO:0000256" key="4">
    <source>
        <dbReference type="ARBA" id="ARBA00022759"/>
    </source>
</evidence>
<dbReference type="Proteomes" id="UP000537779">
    <property type="component" value="Unassembled WGS sequence"/>
</dbReference>
<evidence type="ECO:0000313" key="8">
    <source>
        <dbReference type="EMBL" id="NXM04787.1"/>
    </source>
</evidence>
<feature type="non-terminal residue" evidence="8">
    <location>
        <position position="1"/>
    </location>
</feature>
<evidence type="ECO:0000313" key="9">
    <source>
        <dbReference type="Proteomes" id="UP000537779"/>
    </source>
</evidence>
<evidence type="ECO:0000256" key="3">
    <source>
        <dbReference type="ARBA" id="ARBA00022722"/>
    </source>
</evidence>